<accession>A0A177ASW1</accession>
<gene>
    <name evidence="1" type="ORF">A3Q56_07188</name>
</gene>
<comment type="caution">
    <text evidence="1">The sequence shown here is derived from an EMBL/GenBank/DDBJ whole genome shotgun (WGS) entry which is preliminary data.</text>
</comment>
<evidence type="ECO:0000313" key="2">
    <source>
        <dbReference type="Proteomes" id="UP000078046"/>
    </source>
</evidence>
<evidence type="ECO:0000313" key="1">
    <source>
        <dbReference type="EMBL" id="OAF65107.1"/>
    </source>
</evidence>
<dbReference type="AlphaFoldDB" id="A0A177ASW1"/>
<keyword evidence="2" id="KW-1185">Reference proteome</keyword>
<organism evidence="1 2">
    <name type="scientific">Intoshia linei</name>
    <dbReference type="NCBI Taxonomy" id="1819745"/>
    <lineage>
        <taxon>Eukaryota</taxon>
        <taxon>Metazoa</taxon>
        <taxon>Spiralia</taxon>
        <taxon>Lophotrochozoa</taxon>
        <taxon>Mesozoa</taxon>
        <taxon>Orthonectida</taxon>
        <taxon>Rhopaluridae</taxon>
        <taxon>Intoshia</taxon>
    </lineage>
</organism>
<reference evidence="1 2" key="1">
    <citation type="submission" date="2016-04" db="EMBL/GenBank/DDBJ databases">
        <title>The genome of Intoshia linei affirms orthonectids as highly simplified spiralians.</title>
        <authorList>
            <person name="Mikhailov K.V."/>
            <person name="Slusarev G.S."/>
            <person name="Nikitin M.A."/>
            <person name="Logacheva M.D."/>
            <person name="Penin A."/>
            <person name="Aleoshin V."/>
            <person name="Panchin Y.V."/>
        </authorList>
    </citation>
    <scope>NUCLEOTIDE SEQUENCE [LARGE SCALE GENOMIC DNA]</scope>
    <source>
        <strain evidence="1">Intl2013</strain>
        <tissue evidence="1">Whole animal</tissue>
    </source>
</reference>
<proteinExistence type="predicted"/>
<name>A0A177ASW1_9BILA</name>
<sequence>MCNKYVRVGRPQLKGYSKSQPFKIVEVIGPGTYKLEDSSVWNGSRLCRYKADRVPNNTRYSILDDIIESS</sequence>
<dbReference type="EMBL" id="LWCA01001445">
    <property type="protein sequence ID" value="OAF65107.1"/>
    <property type="molecule type" value="Genomic_DNA"/>
</dbReference>
<protein>
    <submittedName>
        <fullName evidence="1">Uncharacterized protein</fullName>
    </submittedName>
</protein>
<dbReference type="Proteomes" id="UP000078046">
    <property type="component" value="Unassembled WGS sequence"/>
</dbReference>